<dbReference type="PANTHER" id="PTHR42791:SF17">
    <property type="entry name" value="ACETYLTRANSFERASE, GNAT FAMILY FAMILY (AFU_ORTHOLOGUE AFUA_8G05690)"/>
    <property type="match status" value="1"/>
</dbReference>
<dbReference type="EMBL" id="MU005572">
    <property type="protein sequence ID" value="KAF2689016.1"/>
    <property type="molecule type" value="Genomic_DNA"/>
</dbReference>
<dbReference type="OrthoDB" id="2115692at2759"/>
<dbReference type="PANTHER" id="PTHR42791">
    <property type="entry name" value="GNAT FAMILY ACETYLTRANSFERASE"/>
    <property type="match status" value="1"/>
</dbReference>
<evidence type="ECO:0000259" key="1">
    <source>
        <dbReference type="PROSITE" id="PS51186"/>
    </source>
</evidence>
<feature type="domain" description="N-acetyltransferase" evidence="1">
    <location>
        <begin position="78"/>
        <end position="225"/>
    </location>
</feature>
<gene>
    <name evidence="2" type="ORF">K458DRAFT_290931</name>
</gene>
<dbReference type="InterPro" id="IPR016181">
    <property type="entry name" value="Acyl_CoA_acyltransferase"/>
</dbReference>
<reference evidence="2" key="1">
    <citation type="journal article" date="2020" name="Stud. Mycol.">
        <title>101 Dothideomycetes genomes: a test case for predicting lifestyles and emergence of pathogens.</title>
        <authorList>
            <person name="Haridas S."/>
            <person name="Albert R."/>
            <person name="Binder M."/>
            <person name="Bloem J."/>
            <person name="Labutti K."/>
            <person name="Salamov A."/>
            <person name="Andreopoulos B."/>
            <person name="Baker S."/>
            <person name="Barry K."/>
            <person name="Bills G."/>
            <person name="Bluhm B."/>
            <person name="Cannon C."/>
            <person name="Castanera R."/>
            <person name="Culley D."/>
            <person name="Daum C."/>
            <person name="Ezra D."/>
            <person name="Gonzalez J."/>
            <person name="Henrissat B."/>
            <person name="Kuo A."/>
            <person name="Liang C."/>
            <person name="Lipzen A."/>
            <person name="Lutzoni F."/>
            <person name="Magnuson J."/>
            <person name="Mondo S."/>
            <person name="Nolan M."/>
            <person name="Ohm R."/>
            <person name="Pangilinan J."/>
            <person name="Park H.-J."/>
            <person name="Ramirez L."/>
            <person name="Alfaro M."/>
            <person name="Sun H."/>
            <person name="Tritt A."/>
            <person name="Yoshinaga Y."/>
            <person name="Zwiers L.-H."/>
            <person name="Turgeon B."/>
            <person name="Goodwin S."/>
            <person name="Spatafora J."/>
            <person name="Crous P."/>
            <person name="Grigoriev I."/>
        </authorList>
    </citation>
    <scope>NUCLEOTIDE SEQUENCE</scope>
    <source>
        <strain evidence="2">CBS 122367</strain>
    </source>
</reference>
<dbReference type="InterPro" id="IPR000182">
    <property type="entry name" value="GNAT_dom"/>
</dbReference>
<dbReference type="InterPro" id="IPR052523">
    <property type="entry name" value="Trichothecene_AcTrans"/>
</dbReference>
<evidence type="ECO:0000313" key="2">
    <source>
        <dbReference type="EMBL" id="KAF2689016.1"/>
    </source>
</evidence>
<dbReference type="GO" id="GO:0016747">
    <property type="term" value="F:acyltransferase activity, transferring groups other than amino-acyl groups"/>
    <property type="evidence" value="ECO:0007669"/>
    <property type="project" value="InterPro"/>
</dbReference>
<sequence length="270" mass="29266">LPISLHPLQHADIPTCARIAADAFADDKHTVFKQMGTEPFDMETVTREGLEANLGKRSCVYIKAVSEESGETVGFAGWAFRGVAEAAIPRQKDTSTDSSNGEGKEQEIRKRLENTYAPDYGASGTGPAHLAALEDLSMHHFMRAHMPPGTSCMYILQLIVAPAHQSHGVGRALVRRGNAMADRLGVFMWVHASERAAGLLGMCGFEEVARMDLDLDGFASGPPGEVVRERLGMGVGEGWGRYVVRYMKRLLKGNAGEEVKDLPRGGGQED</sequence>
<feature type="non-terminal residue" evidence="2">
    <location>
        <position position="1"/>
    </location>
</feature>
<dbReference type="SUPFAM" id="SSF55729">
    <property type="entry name" value="Acyl-CoA N-acyltransferases (Nat)"/>
    <property type="match status" value="1"/>
</dbReference>
<proteinExistence type="predicted"/>
<accession>A0A6G1JEX0</accession>
<evidence type="ECO:0000313" key="3">
    <source>
        <dbReference type="Proteomes" id="UP000799291"/>
    </source>
</evidence>
<organism evidence="2 3">
    <name type="scientific">Lentithecium fluviatile CBS 122367</name>
    <dbReference type="NCBI Taxonomy" id="1168545"/>
    <lineage>
        <taxon>Eukaryota</taxon>
        <taxon>Fungi</taxon>
        <taxon>Dikarya</taxon>
        <taxon>Ascomycota</taxon>
        <taxon>Pezizomycotina</taxon>
        <taxon>Dothideomycetes</taxon>
        <taxon>Pleosporomycetidae</taxon>
        <taxon>Pleosporales</taxon>
        <taxon>Massarineae</taxon>
        <taxon>Lentitheciaceae</taxon>
        <taxon>Lentithecium</taxon>
    </lineage>
</organism>
<dbReference type="PROSITE" id="PS51186">
    <property type="entry name" value="GNAT"/>
    <property type="match status" value="1"/>
</dbReference>
<dbReference type="Pfam" id="PF00583">
    <property type="entry name" value="Acetyltransf_1"/>
    <property type="match status" value="1"/>
</dbReference>
<dbReference type="Gene3D" id="3.40.630.30">
    <property type="match status" value="1"/>
</dbReference>
<name>A0A6G1JEX0_9PLEO</name>
<protein>
    <recommendedName>
        <fullName evidence="1">N-acetyltransferase domain-containing protein</fullName>
    </recommendedName>
</protein>
<dbReference type="Proteomes" id="UP000799291">
    <property type="component" value="Unassembled WGS sequence"/>
</dbReference>
<keyword evidence="3" id="KW-1185">Reference proteome</keyword>
<dbReference type="AlphaFoldDB" id="A0A6G1JEX0"/>